<accession>A0A0L0FWJ9</accession>
<sequence>MNYRTSHPISNNSAFAQWFQTKVEPKTPVSTGEPIELFSSFICQNVDFPEGLRSRPCIAPSWYGREAEYEREAEPVQRELNDHITHYNWLLRGLNQSAVACSTPEEQLSALQGVVCKLISDIIHICEVKWIRIKQGAAVAALVENKHRAAHDITGDYAKTFKAVLQKKNEFDLIRGASHQNRQFDTRREHANKHGPPQNAPNTVQNDRTRGRERDSVGGRNGANKDNKENFNPFKIIINPFEK</sequence>
<dbReference type="GeneID" id="25907812"/>
<dbReference type="AlphaFoldDB" id="A0A0L0FWJ9"/>
<evidence type="ECO:0000256" key="1">
    <source>
        <dbReference type="SAM" id="MobiDB-lite"/>
    </source>
</evidence>
<name>A0A0L0FWJ9_9EUKA</name>
<proteinExistence type="predicted"/>
<protein>
    <submittedName>
        <fullName evidence="2">Uncharacterized protein</fullName>
    </submittedName>
</protein>
<keyword evidence="3" id="KW-1185">Reference proteome</keyword>
<dbReference type="RefSeq" id="XP_014154235.1">
    <property type="nucleotide sequence ID" value="XM_014298760.1"/>
</dbReference>
<organism evidence="2 3">
    <name type="scientific">Sphaeroforma arctica JP610</name>
    <dbReference type="NCBI Taxonomy" id="667725"/>
    <lineage>
        <taxon>Eukaryota</taxon>
        <taxon>Ichthyosporea</taxon>
        <taxon>Ichthyophonida</taxon>
        <taxon>Sphaeroforma</taxon>
    </lineage>
</organism>
<gene>
    <name evidence="2" type="ORF">SARC_07308</name>
</gene>
<evidence type="ECO:0000313" key="3">
    <source>
        <dbReference type="Proteomes" id="UP000054560"/>
    </source>
</evidence>
<dbReference type="Proteomes" id="UP000054560">
    <property type="component" value="Unassembled WGS sequence"/>
</dbReference>
<evidence type="ECO:0000313" key="2">
    <source>
        <dbReference type="EMBL" id="KNC80333.1"/>
    </source>
</evidence>
<feature type="region of interest" description="Disordered" evidence="1">
    <location>
        <begin position="176"/>
        <end position="243"/>
    </location>
</feature>
<feature type="compositionally biased region" description="Basic and acidic residues" evidence="1">
    <location>
        <begin position="207"/>
        <end position="229"/>
    </location>
</feature>
<reference evidence="2 3" key="1">
    <citation type="submission" date="2011-02" db="EMBL/GenBank/DDBJ databases">
        <title>The Genome Sequence of Sphaeroforma arctica JP610.</title>
        <authorList>
            <consortium name="The Broad Institute Genome Sequencing Platform"/>
            <person name="Russ C."/>
            <person name="Cuomo C."/>
            <person name="Young S.K."/>
            <person name="Zeng Q."/>
            <person name="Gargeya S."/>
            <person name="Alvarado L."/>
            <person name="Berlin A."/>
            <person name="Chapman S.B."/>
            <person name="Chen Z."/>
            <person name="Freedman E."/>
            <person name="Gellesch M."/>
            <person name="Goldberg J."/>
            <person name="Griggs A."/>
            <person name="Gujja S."/>
            <person name="Heilman E."/>
            <person name="Heiman D."/>
            <person name="Howarth C."/>
            <person name="Mehta T."/>
            <person name="Neiman D."/>
            <person name="Pearson M."/>
            <person name="Roberts A."/>
            <person name="Saif S."/>
            <person name="Shea T."/>
            <person name="Shenoy N."/>
            <person name="Sisk P."/>
            <person name="Stolte C."/>
            <person name="Sykes S."/>
            <person name="White J."/>
            <person name="Yandava C."/>
            <person name="Burger G."/>
            <person name="Gray M.W."/>
            <person name="Holland P.W.H."/>
            <person name="King N."/>
            <person name="Lang F.B.F."/>
            <person name="Roger A.J."/>
            <person name="Ruiz-Trillo I."/>
            <person name="Haas B."/>
            <person name="Nusbaum C."/>
            <person name="Birren B."/>
        </authorList>
    </citation>
    <scope>NUCLEOTIDE SEQUENCE [LARGE SCALE GENOMIC DNA]</scope>
    <source>
        <strain evidence="2 3">JP610</strain>
    </source>
</reference>
<dbReference type="EMBL" id="KQ242167">
    <property type="protein sequence ID" value="KNC80333.1"/>
    <property type="molecule type" value="Genomic_DNA"/>
</dbReference>